<dbReference type="EMBL" id="NHRY01000269">
    <property type="protein sequence ID" value="PPQ26553.1"/>
    <property type="molecule type" value="Genomic_DNA"/>
</dbReference>
<sequence length="431" mass="42984">MRCRRGSIATLFALLAVVICGLAALGSEVGTWYVIKRDAQNAADAAALAGAVQLAQANALTLAGISAGQIANAGTSAVSFANQNGFCTNGATSCMSQGSPQTVAVTVGSYSGGTFSPNTPGSGNPAVQVVITQTQPGIFAALFGQSSISIQASAVARTLPEVCMLALSGQLDFDDSVSMSAPGCLLATNDTAGDAISFDPGSSASVAGMTTPGSCSGSTASCAVATANAPAVSDPLALLGASATIIQMQALTACLTTSGKPVDYGTQNCQNKNPTFASGTYNGTYILSGAVNVQSGAVLTGSATFILLPNTSVNWNGSATLNVSAPNPVQSSELPSFIPAGVMDGVVLIDLTSASLLPMITNGVYGLTMNGAIYAPNAQYNVYVSPTSGLTCGVVIAKSFEFAASASYSSARFSTCPPNVLPLVQAAQLVQ</sequence>
<dbReference type="AlphaFoldDB" id="A0A2S6MW09"/>
<comment type="caution">
    <text evidence="3">The sequence shown here is derived from an EMBL/GenBank/DDBJ whole genome shotgun (WGS) entry which is preliminary data.</text>
</comment>
<dbReference type="Pfam" id="PF09977">
    <property type="entry name" value="Tad_C"/>
    <property type="match status" value="1"/>
</dbReference>
<feature type="domain" description="Putative Flp pilus-assembly TadG-like N-terminal" evidence="2">
    <location>
        <begin position="6"/>
        <end position="52"/>
    </location>
</feature>
<name>A0A2S6MW09_RHOGL</name>
<evidence type="ECO:0000259" key="1">
    <source>
        <dbReference type="Pfam" id="PF09977"/>
    </source>
</evidence>
<dbReference type="RefSeq" id="WP_104522580.1">
    <property type="nucleotide sequence ID" value="NZ_NHRY01000269.1"/>
</dbReference>
<dbReference type="InterPro" id="IPR028087">
    <property type="entry name" value="Tad_N"/>
</dbReference>
<dbReference type="Proteomes" id="UP000239724">
    <property type="component" value="Unassembled WGS sequence"/>
</dbReference>
<dbReference type="OrthoDB" id="8248995at2"/>
<accession>A0A2S6MW09</accession>
<feature type="domain" description="DUF2134" evidence="1">
    <location>
        <begin position="59"/>
        <end position="156"/>
    </location>
</feature>
<keyword evidence="4" id="KW-1185">Reference proteome</keyword>
<dbReference type="Pfam" id="PF13400">
    <property type="entry name" value="Tad"/>
    <property type="match status" value="1"/>
</dbReference>
<reference evidence="3 4" key="1">
    <citation type="journal article" date="2018" name="Arch. Microbiol.">
        <title>New insights into the metabolic potential of the phototrophic purple bacterium Rhodopila globiformis DSM 161(T) from its draft genome sequence and evidence for a vanadium-dependent nitrogenase.</title>
        <authorList>
            <person name="Imhoff J.F."/>
            <person name="Rahn T."/>
            <person name="Kunzel S."/>
            <person name="Neulinger S.C."/>
        </authorList>
    </citation>
    <scope>NUCLEOTIDE SEQUENCE [LARGE SCALE GENOMIC DNA]</scope>
    <source>
        <strain evidence="3 4">DSM 161</strain>
    </source>
</reference>
<dbReference type="InterPro" id="IPR018705">
    <property type="entry name" value="DUF2134_membrane"/>
</dbReference>
<proteinExistence type="predicted"/>
<organism evidence="3 4">
    <name type="scientific">Rhodopila globiformis</name>
    <name type="common">Rhodopseudomonas globiformis</name>
    <dbReference type="NCBI Taxonomy" id="1071"/>
    <lineage>
        <taxon>Bacteria</taxon>
        <taxon>Pseudomonadati</taxon>
        <taxon>Pseudomonadota</taxon>
        <taxon>Alphaproteobacteria</taxon>
        <taxon>Acetobacterales</taxon>
        <taxon>Acetobacteraceae</taxon>
        <taxon>Rhodopila</taxon>
    </lineage>
</organism>
<protein>
    <submittedName>
        <fullName evidence="3">Uncharacterized protein</fullName>
    </submittedName>
</protein>
<evidence type="ECO:0000313" key="3">
    <source>
        <dbReference type="EMBL" id="PPQ26553.1"/>
    </source>
</evidence>
<evidence type="ECO:0000313" key="4">
    <source>
        <dbReference type="Proteomes" id="UP000239724"/>
    </source>
</evidence>
<gene>
    <name evidence="3" type="ORF">CCS01_29810</name>
</gene>
<evidence type="ECO:0000259" key="2">
    <source>
        <dbReference type="Pfam" id="PF13400"/>
    </source>
</evidence>